<dbReference type="SMART" id="SM00342">
    <property type="entry name" value="HTH_ARAC"/>
    <property type="match status" value="1"/>
</dbReference>
<dbReference type="PANTHER" id="PTHR46796:SF15">
    <property type="entry name" value="BLL1074 PROTEIN"/>
    <property type="match status" value="1"/>
</dbReference>
<protein>
    <submittedName>
        <fullName evidence="5">Helix-turn-helix domain-containing protein</fullName>
    </submittedName>
</protein>
<dbReference type="Pfam" id="PF12833">
    <property type="entry name" value="HTH_18"/>
    <property type="match status" value="1"/>
</dbReference>
<dbReference type="Gene3D" id="1.10.10.60">
    <property type="entry name" value="Homeodomain-like"/>
    <property type="match status" value="1"/>
</dbReference>
<comment type="caution">
    <text evidence="5">The sequence shown here is derived from an EMBL/GenBank/DDBJ whole genome shotgun (WGS) entry which is preliminary data.</text>
</comment>
<evidence type="ECO:0000259" key="4">
    <source>
        <dbReference type="PROSITE" id="PS01124"/>
    </source>
</evidence>
<evidence type="ECO:0000313" key="5">
    <source>
        <dbReference type="EMBL" id="TGY97161.1"/>
    </source>
</evidence>
<keyword evidence="6" id="KW-1185">Reference proteome</keyword>
<name>A0ABY2P681_9ACTN</name>
<keyword evidence="3" id="KW-0804">Transcription</keyword>
<dbReference type="InterPro" id="IPR046532">
    <property type="entry name" value="DUF6597"/>
</dbReference>
<organism evidence="5 6">
    <name type="scientific">Streptomyces rhizosphaericola</name>
    <dbReference type="NCBI Taxonomy" id="2564098"/>
    <lineage>
        <taxon>Bacteria</taxon>
        <taxon>Bacillati</taxon>
        <taxon>Actinomycetota</taxon>
        <taxon>Actinomycetes</taxon>
        <taxon>Kitasatosporales</taxon>
        <taxon>Streptomycetaceae</taxon>
        <taxon>Streptomyces</taxon>
    </lineage>
</organism>
<dbReference type="EMBL" id="SRZK01000637">
    <property type="protein sequence ID" value="TGY97161.1"/>
    <property type="molecule type" value="Genomic_DNA"/>
</dbReference>
<gene>
    <name evidence="5" type="ORF">E5Z02_32260</name>
</gene>
<dbReference type="Pfam" id="PF20240">
    <property type="entry name" value="DUF6597"/>
    <property type="match status" value="1"/>
</dbReference>
<dbReference type="Proteomes" id="UP000306274">
    <property type="component" value="Unassembled WGS sequence"/>
</dbReference>
<keyword evidence="1" id="KW-0805">Transcription regulation</keyword>
<feature type="domain" description="HTH araC/xylS-type" evidence="4">
    <location>
        <begin position="140"/>
        <end position="237"/>
    </location>
</feature>
<dbReference type="InterPro" id="IPR018060">
    <property type="entry name" value="HTH_AraC"/>
</dbReference>
<evidence type="ECO:0000256" key="2">
    <source>
        <dbReference type="ARBA" id="ARBA00023125"/>
    </source>
</evidence>
<dbReference type="RefSeq" id="WP_136017677.1">
    <property type="nucleotide sequence ID" value="NZ_JBLLLO010000004.1"/>
</dbReference>
<dbReference type="PANTHER" id="PTHR46796">
    <property type="entry name" value="HTH-TYPE TRANSCRIPTIONAL ACTIVATOR RHAS-RELATED"/>
    <property type="match status" value="1"/>
</dbReference>
<evidence type="ECO:0000256" key="3">
    <source>
        <dbReference type="ARBA" id="ARBA00023163"/>
    </source>
</evidence>
<keyword evidence="2" id="KW-0238">DNA-binding</keyword>
<evidence type="ECO:0000256" key="1">
    <source>
        <dbReference type="ARBA" id="ARBA00023015"/>
    </source>
</evidence>
<proteinExistence type="predicted"/>
<accession>A0ABY2P681</accession>
<dbReference type="InterPro" id="IPR050204">
    <property type="entry name" value="AraC_XylS_family_regulators"/>
</dbReference>
<evidence type="ECO:0000313" key="6">
    <source>
        <dbReference type="Proteomes" id="UP000306274"/>
    </source>
</evidence>
<reference evidence="5 6" key="1">
    <citation type="submission" date="2019-04" db="EMBL/GenBank/DDBJ databases">
        <title>Streptomyces rhizosphaericola sp. nov., an actinobacterium isolated from the wheat rhizosphere.</title>
        <authorList>
            <person name="Vargas Hoyos H.A."/>
            <person name="Santos S.N."/>
            <person name="Genuario D.B."/>
            <person name="Melo I.S."/>
            <person name="Da Silva L.J."/>
            <person name="Da Silva F.S.P."/>
            <person name="Zucchi T.D."/>
        </authorList>
    </citation>
    <scope>NUCLEOTIDE SEQUENCE [LARGE SCALE GENOMIC DNA]</scope>
    <source>
        <strain evidence="5 6">1AS2c</strain>
    </source>
</reference>
<sequence length="267" mass="27947">MSEERPRYQERPSRLPGAVVWTWDASDRPPREPRSVLPDGCMDLIRTGGRLVVAGPDTHAFQVAPGDRGSCAAIRFAPGTAPVLLGVPAHELRDHRAELADLWPAAAVRRLTERLDEAADPAAALERFALDRIAETGPPDPRTVAVAEALRRGGSVTATAAETGLGARRLHRLSLAAFGYGPKTLARILRLQRALALIRTGLPYAEAACAAGCTDQAHLAREMRALAGTTLGAYFSPGDPVDAAGAVAGVAGANSETPQPSGSSTTA</sequence>
<dbReference type="PROSITE" id="PS01124">
    <property type="entry name" value="HTH_ARAC_FAMILY_2"/>
    <property type="match status" value="1"/>
</dbReference>